<evidence type="ECO:0000259" key="4">
    <source>
        <dbReference type="PROSITE" id="PS50883"/>
    </source>
</evidence>
<dbReference type="KEGG" id="acru:HHL28_10525"/>
<dbReference type="InterPro" id="IPR043128">
    <property type="entry name" value="Rev_trsase/Diguanyl_cyclase"/>
</dbReference>
<dbReference type="NCBIfam" id="TIGR00254">
    <property type="entry name" value="GGDEF"/>
    <property type="match status" value="1"/>
</dbReference>
<accession>A0A858R7S3</accession>
<dbReference type="Gene3D" id="3.40.50.2300">
    <property type="match status" value="1"/>
</dbReference>
<evidence type="ECO:0000313" key="6">
    <source>
        <dbReference type="EMBL" id="QJE73470.1"/>
    </source>
</evidence>
<evidence type="ECO:0000256" key="2">
    <source>
        <dbReference type="SAM" id="Coils"/>
    </source>
</evidence>
<dbReference type="InterPro" id="IPR035919">
    <property type="entry name" value="EAL_sf"/>
</dbReference>
<dbReference type="PROSITE" id="PS50883">
    <property type="entry name" value="EAL"/>
    <property type="match status" value="1"/>
</dbReference>
<keyword evidence="7" id="KW-1185">Reference proteome</keyword>
<feature type="modified residue" description="4-aspartylphosphate" evidence="1">
    <location>
        <position position="83"/>
    </location>
</feature>
<dbReference type="Gene3D" id="3.20.20.450">
    <property type="entry name" value="EAL domain"/>
    <property type="match status" value="1"/>
</dbReference>
<feature type="coiled-coil region" evidence="2">
    <location>
        <begin position="460"/>
        <end position="487"/>
    </location>
</feature>
<dbReference type="GO" id="GO:0000160">
    <property type="term" value="P:phosphorelay signal transduction system"/>
    <property type="evidence" value="ECO:0007669"/>
    <property type="project" value="InterPro"/>
</dbReference>
<dbReference type="SUPFAM" id="SSF52172">
    <property type="entry name" value="CheY-like"/>
    <property type="match status" value="1"/>
</dbReference>
<dbReference type="InterPro" id="IPR001633">
    <property type="entry name" value="EAL_dom"/>
</dbReference>
<dbReference type="PROSITE" id="PS50887">
    <property type="entry name" value="GGDEF"/>
    <property type="match status" value="1"/>
</dbReference>
<dbReference type="InterPro" id="IPR050706">
    <property type="entry name" value="Cyclic-di-GMP_PDE-like"/>
</dbReference>
<dbReference type="InterPro" id="IPR021800">
    <property type="entry name" value="DUF3369"/>
</dbReference>
<dbReference type="InterPro" id="IPR011006">
    <property type="entry name" value="CheY-like_superfamily"/>
</dbReference>
<proteinExistence type="predicted"/>
<dbReference type="SMART" id="SM00448">
    <property type="entry name" value="REC"/>
    <property type="match status" value="1"/>
</dbReference>
<feature type="domain" description="GGDEF" evidence="5">
    <location>
        <begin position="358"/>
        <end position="491"/>
    </location>
</feature>
<dbReference type="AlphaFoldDB" id="A0A858R7S3"/>
<dbReference type="CDD" id="cd01949">
    <property type="entry name" value="GGDEF"/>
    <property type="match status" value="1"/>
</dbReference>
<dbReference type="SMART" id="SM00267">
    <property type="entry name" value="GGDEF"/>
    <property type="match status" value="1"/>
</dbReference>
<dbReference type="PANTHER" id="PTHR33121">
    <property type="entry name" value="CYCLIC DI-GMP PHOSPHODIESTERASE PDEF"/>
    <property type="match status" value="1"/>
</dbReference>
<dbReference type="PANTHER" id="PTHR33121:SF79">
    <property type="entry name" value="CYCLIC DI-GMP PHOSPHODIESTERASE PDED-RELATED"/>
    <property type="match status" value="1"/>
</dbReference>
<gene>
    <name evidence="6" type="ORF">HHL28_10525</name>
</gene>
<evidence type="ECO:0000259" key="3">
    <source>
        <dbReference type="PROSITE" id="PS50110"/>
    </source>
</evidence>
<dbReference type="SUPFAM" id="SSF141868">
    <property type="entry name" value="EAL domain-like"/>
    <property type="match status" value="1"/>
</dbReference>
<keyword evidence="1" id="KW-0597">Phosphoprotein</keyword>
<dbReference type="SMART" id="SM00052">
    <property type="entry name" value="EAL"/>
    <property type="match status" value="1"/>
</dbReference>
<dbReference type="Pfam" id="PF00563">
    <property type="entry name" value="EAL"/>
    <property type="match status" value="1"/>
</dbReference>
<dbReference type="InterPro" id="IPR029787">
    <property type="entry name" value="Nucleotide_cyclase"/>
</dbReference>
<dbReference type="InterPro" id="IPR000160">
    <property type="entry name" value="GGDEF_dom"/>
</dbReference>
<feature type="domain" description="EAL" evidence="4">
    <location>
        <begin position="498"/>
        <end position="752"/>
    </location>
</feature>
<feature type="domain" description="Response regulatory" evidence="3">
    <location>
        <begin position="28"/>
        <end position="152"/>
    </location>
</feature>
<dbReference type="CDD" id="cd01948">
    <property type="entry name" value="EAL"/>
    <property type="match status" value="1"/>
</dbReference>
<evidence type="ECO:0000259" key="5">
    <source>
        <dbReference type="PROSITE" id="PS50887"/>
    </source>
</evidence>
<dbReference type="SUPFAM" id="SSF55073">
    <property type="entry name" value="Nucleotide cyclase"/>
    <property type="match status" value="1"/>
</dbReference>
<evidence type="ECO:0000256" key="1">
    <source>
        <dbReference type="PROSITE-ProRule" id="PRU00169"/>
    </source>
</evidence>
<reference evidence="6" key="1">
    <citation type="submission" date="2020-04" db="EMBL/GenBank/DDBJ databases">
        <title>A desert anoxygenic phototrophic bacterium fixes CO2 using RubisCO under aerobic conditions.</title>
        <authorList>
            <person name="Tang K."/>
        </authorList>
    </citation>
    <scope>NUCLEOTIDE SEQUENCE [LARGE SCALE GENOMIC DNA]</scope>
    <source>
        <strain evidence="6">MIMtkB3</strain>
    </source>
</reference>
<keyword evidence="2" id="KW-0175">Coiled coil</keyword>
<sequence length="752" mass="81154">MEGVSDEDIVFADEDGEASPAASLPSWLVLVVDDDPEVHHVTRYALRGLSLLGRRLSFLEARSAAEGLALLRANPDAALVLLDVVMETDDAGLRMARAIREEMGNHLVRIILRTGQPGQAPERDVVVQYDINDYRSKDELTAQRLWTSVATALRAYDQLRALEDNRHGLEQILDASTRLFGERSLDRFTEGVVLSLRSLVGGAHGVLLARCPLVAGEPTGEPRVLAGYGPFGPSGAMVTSLLPGPLSHAVPAEVCQRVARAMAQGASVSGPDWHAVHVAVSPTLAVVVYVAGLDRPFGLDPRLVQLFTRTVAIGLDNVLLFEQLAEDRTHDRATGLLNRTGLVAAVEDRLVVGKAALRPLAVASIDLRRFRDINQELGVVWGDRLLAETAVRLSAAAGQGACCGRIGGDQFAILLPDLTLDDAKARVRDIVTAVAAPILLAGREVQPLATPGLAWCDTGLVDAEELLARAEESLQRSKRAHGRLQEVVVGDEPTTPGRLNLSIELNAALSQKQFELYYQPIVAADTREVVAFEALVRWRHPTRGIVTPIAFIPTAEETGLIVPIGAWAMREAALQTAAWTRAAGKPVWVSVNISAAQLSEPGFLEHVAQVIAETGVDPTLLKLEVTEGTIIGDPELAAEILTGLRDLGIRLCMDDFGTGYSNLSYLQTLPFDFLKVDRAFVKSMIDRFESRTILRTMMALAQQLELEVVAEGVESPEQADELARLGCHFLQGFLYGKPMPADLAGALVMGTP</sequence>
<evidence type="ECO:0000313" key="7">
    <source>
        <dbReference type="Proteomes" id="UP000501891"/>
    </source>
</evidence>
<dbReference type="Pfam" id="PF00990">
    <property type="entry name" value="GGDEF"/>
    <property type="match status" value="1"/>
</dbReference>
<dbReference type="Pfam" id="PF11849">
    <property type="entry name" value="DUF3369"/>
    <property type="match status" value="1"/>
</dbReference>
<dbReference type="EMBL" id="CP051775">
    <property type="protein sequence ID" value="QJE73470.1"/>
    <property type="molecule type" value="Genomic_DNA"/>
</dbReference>
<dbReference type="InterPro" id="IPR001789">
    <property type="entry name" value="Sig_transdc_resp-reg_receiver"/>
</dbReference>
<dbReference type="PROSITE" id="PS50110">
    <property type="entry name" value="RESPONSE_REGULATORY"/>
    <property type="match status" value="1"/>
</dbReference>
<name>A0A858R7S3_9PROT</name>
<dbReference type="Proteomes" id="UP000501891">
    <property type="component" value="Chromosome"/>
</dbReference>
<dbReference type="Gene3D" id="3.30.70.270">
    <property type="match status" value="1"/>
</dbReference>
<dbReference type="Pfam" id="PF00072">
    <property type="entry name" value="Response_reg"/>
    <property type="match status" value="1"/>
</dbReference>
<dbReference type="GO" id="GO:0071111">
    <property type="term" value="F:cyclic-guanylate-specific phosphodiesterase activity"/>
    <property type="evidence" value="ECO:0007669"/>
    <property type="project" value="InterPro"/>
</dbReference>
<organism evidence="6 7">
    <name type="scientific">Aerophototrophica crusticola</name>
    <dbReference type="NCBI Taxonomy" id="1709002"/>
    <lineage>
        <taxon>Bacteria</taxon>
        <taxon>Pseudomonadati</taxon>
        <taxon>Pseudomonadota</taxon>
        <taxon>Alphaproteobacteria</taxon>
        <taxon>Rhodospirillales</taxon>
        <taxon>Rhodospirillaceae</taxon>
        <taxon>Aerophototrophica</taxon>
    </lineage>
</organism>
<protein>
    <submittedName>
        <fullName evidence="6">EAL domain-containing protein</fullName>
    </submittedName>
</protein>